<evidence type="ECO:0000313" key="5">
    <source>
        <dbReference type="Proteomes" id="UP000236319"/>
    </source>
</evidence>
<evidence type="ECO:0000259" key="2">
    <source>
        <dbReference type="Pfam" id="PF03178"/>
    </source>
</evidence>
<dbReference type="InterPro" id="IPR015943">
    <property type="entry name" value="WD40/YVTN_repeat-like_dom_sf"/>
</dbReference>
<feature type="compositionally biased region" description="Basic and acidic residues" evidence="1">
    <location>
        <begin position="990"/>
        <end position="1000"/>
    </location>
</feature>
<dbReference type="VEuPathDB" id="PiroplasmaDB:BOVATA_042890"/>
<comment type="caution">
    <text evidence="4">The sequence shown here is derived from an EMBL/GenBank/DDBJ whole genome shotgun (WGS) entry which is preliminary data.</text>
</comment>
<feature type="region of interest" description="Disordered" evidence="1">
    <location>
        <begin position="974"/>
        <end position="1059"/>
    </location>
</feature>
<organism evidence="4 5">
    <name type="scientific">Babesia ovata</name>
    <dbReference type="NCBI Taxonomy" id="189622"/>
    <lineage>
        <taxon>Eukaryota</taxon>
        <taxon>Sar</taxon>
        <taxon>Alveolata</taxon>
        <taxon>Apicomplexa</taxon>
        <taxon>Aconoidasida</taxon>
        <taxon>Piroplasmida</taxon>
        <taxon>Babesiidae</taxon>
        <taxon>Babesia</taxon>
    </lineage>
</organism>
<reference evidence="4 5" key="1">
    <citation type="journal article" date="2017" name="BMC Genomics">
        <title>Whole-genome assembly of Babesia ovata and comparative genomics between closely related pathogens.</title>
        <authorList>
            <person name="Yamagishi J."/>
            <person name="Asada M."/>
            <person name="Hakimi H."/>
            <person name="Tanaka T.Q."/>
            <person name="Sugimoto C."/>
            <person name="Kawazu S."/>
        </authorList>
    </citation>
    <scope>NUCLEOTIDE SEQUENCE [LARGE SCALE GENOMIC DNA]</scope>
    <source>
        <strain evidence="4 5">Miyake</strain>
    </source>
</reference>
<evidence type="ECO:0000256" key="1">
    <source>
        <dbReference type="SAM" id="MobiDB-lite"/>
    </source>
</evidence>
<dbReference type="GO" id="GO:0003676">
    <property type="term" value="F:nucleic acid binding"/>
    <property type="evidence" value="ECO:0007669"/>
    <property type="project" value="InterPro"/>
</dbReference>
<dbReference type="InterPro" id="IPR004871">
    <property type="entry name" value="RSE1/DDB1/CPSF1_C"/>
</dbReference>
<dbReference type="RefSeq" id="XP_028869039.1">
    <property type="nucleotide sequence ID" value="XM_029013206.1"/>
</dbReference>
<evidence type="ECO:0000259" key="3">
    <source>
        <dbReference type="Pfam" id="PF23726"/>
    </source>
</evidence>
<gene>
    <name evidence="4" type="ORF">BOVATA_042890</name>
</gene>
<sequence length="1942" mass="215300">MSSKVRLAYSTLCDATSADAVLHGSFRYPGSDDVVIVQGRRLVLYTLLSTADGAFVPQDRYDPPSCTLRDHEDAVKRFGSHVVSESLRFVSETALMDAPIATRVLHDCVLHSYRRVSAPDDEQPSSDSAVAGTVSPTIREAVATPLDCDKDTPDAAGPESTLASAAATGDDVDVSEHVRDEFQATSALLLTFEHGRLLTCAFNVVQNTFITLSMHALDRRLDPKDEAQYASLPIREKMRIASVKEPHVSVCEVHGWRLISRRNVSKQSLGVYGRRFLIAMCFNERIVQLLPIVFEFSRNVSATSHCYQPLSEHQDSVLRPGDTDQHSVTFVPWLRAENMVDFDVDSRLGFCDGRYFVRGLDLVSHSSLCILGLLVSTKPESVGVHVIEGEDYVIGGMSYVAISVNCRSGFSSVIQRMDSLPMDTCEILAVPASIYGTAGFMFRSLDFLMWVTVMSPTLCWQFVSPTGLINTCFDSASREAQLARFLDAMYLDIDLNDCTVGFAGNSFVLVPRRYGQAYIGRPVCGHEGVMRDIFWTKLGELDFEVSASALVMVDGRMELLASGSGVDLARYSVCYPPGFLEFELDTETVESSCYPYEVEIAEIPTKVVFTKLLLREAFTSATGEGSLDVRVSLANVGALRDPKNVSLPELWQVGCVRPVKDGGNEEELPLDDRVVPKYKPQRRPYAVHGRQVTEIATVDYVWPKQQSLVGLCDDSKIVVLMEKYPLHSVISIPLQRGSTLIPLEYTSQQFSTEEDTQFQHSRDTSLLLTWQSGTCTVDLNEYSLAVQCSSALDRRQALQHTAGTEPPQMAISTDETTLCYGTVLGNRFAVQITPTKAAFIELRDYTHACSMALTEFDAEPNSSVWAAEVADNVVVCLFRSGNVAVLSVAEDSGAPSLTIVRRISGGVVQHISLYWPRRVNSTFDDVCLLVLTTMDTLFCYRMHTFERVFAFKGITQVFPRLFSDNSEELNITAVDVEKQQESPSAAAEVGQRRVDKRTRATSEANTPDEEASSATRSNTRAKVTATKSRSNSSEDEQQGGTDVSASEPNPPCATDAPDCTTQEPFVASLDFAIERWNKLRHYEGTLEYVISIRMLDISPTDLGPTLLVLMTGRPLLVYRSYLVSGTDYVFELFTHRFVHPVPSAYVEVNSTASPNHRLLMQLNRERNVGSFCIRSPLLGCRGITDLDQSDLNHATVSYPHISTDDVVYYSVGAESTELGPSAKPLSRSEITPSSEFFSAIETLNKRWNNFRPPCLRLTSICNRLRIHEYEVENALDMDTVLGDAESRVTCLYSIVTEQHDFSRYVVFLTQPGTLVVCVPGMLHQETSINGYVGLQEIIAGSDDAEYLTSKRASETTWNPLLCRLESEDSQSVRANLFCRRLRENAGGIVFSGDMLSHMSPLGNMRGSLMAVSNRNYYLSNGVIRANRNATIATLQSGSAIHPVYCGKLIAVVVRTTVDAKEELTGVLNDRIKLQLRQLESETLPPGTKPIEIIEPNKQICTFLQTIDLFPQDITVSKPVWRDIVLVLHMGDLHHWFAEYRAEPMESILSLTFGIIGNREYLLVGTCTNLGENIESKGDVTVIDLQSLFQRQPCPEDNAASEGAKSIRRSRNCITLTQYCKRIFPGAVSFLSSLNTDFDLIFRPNFNFQEDLANIGKSDNVMIYGNEDSRRWTLSHFMPNYGLFVHSVGSRLFVHEVSGKQFLRGAFAEVPLCVSTACVFDKCIVAGDLNRGLHFFMYRHDAVNDSRTLCKIGSTVQKVDLSVVACAPLVNRDSLGLMASDYYANLLLFSNESESSGRDTLVVTAALRLPTRVTHFVRREPDFRHVSVPSAALGFCADGSVLLTFMPESGIFQFFKNVQSAMDSCIAPPLGVNRCSTPFFTSQMSQTQAVWPGDESVLHLDILRKLPFQTESFLSGLCSRMSEEGSLPSYQLLHALYSGLLSV</sequence>
<dbReference type="GeneID" id="39876566"/>
<dbReference type="PANTHER" id="PTHR10644">
    <property type="entry name" value="DNA REPAIR/RNA PROCESSING CPSF FAMILY"/>
    <property type="match status" value="1"/>
</dbReference>
<feature type="compositionally biased region" description="Polar residues" evidence="1">
    <location>
        <begin position="1038"/>
        <end position="1047"/>
    </location>
</feature>
<dbReference type="InterPro" id="IPR058543">
    <property type="entry name" value="Beta-prop_RSE1/DDB1/CPSF1_2nd"/>
</dbReference>
<feature type="domain" description="RSE1/DDB1/CPSF1 C-terminal" evidence="2">
    <location>
        <begin position="1681"/>
        <end position="1901"/>
    </location>
</feature>
<dbReference type="InterPro" id="IPR050358">
    <property type="entry name" value="RSE1/DDB1/CFT1"/>
</dbReference>
<feature type="compositionally biased region" description="Polar residues" evidence="1">
    <location>
        <begin position="1012"/>
        <end position="1031"/>
    </location>
</feature>
<dbReference type="EMBL" id="BDSA01000007">
    <property type="protein sequence ID" value="GBE62796.1"/>
    <property type="molecule type" value="Genomic_DNA"/>
</dbReference>
<name>A0A2H6KII4_9APIC</name>
<feature type="domain" description="RSE1/DDB1/CPSF1 second beta-propeller" evidence="3">
    <location>
        <begin position="808"/>
        <end position="982"/>
    </location>
</feature>
<accession>A0A2H6KII4</accession>
<proteinExistence type="predicted"/>
<keyword evidence="5" id="KW-1185">Reference proteome</keyword>
<dbReference type="Proteomes" id="UP000236319">
    <property type="component" value="Unassembled WGS sequence"/>
</dbReference>
<dbReference type="GO" id="GO:0005634">
    <property type="term" value="C:nucleus"/>
    <property type="evidence" value="ECO:0007669"/>
    <property type="project" value="InterPro"/>
</dbReference>
<dbReference type="Pfam" id="PF03178">
    <property type="entry name" value="CPSF_A"/>
    <property type="match status" value="1"/>
</dbReference>
<dbReference type="OrthoDB" id="6109at2759"/>
<dbReference type="Gene3D" id="2.130.10.10">
    <property type="entry name" value="YVTN repeat-like/Quinoprotein amine dehydrogenase"/>
    <property type="match status" value="1"/>
</dbReference>
<protein>
    <submittedName>
        <fullName evidence="4">CPSF A subunit region containing protein</fullName>
    </submittedName>
</protein>
<evidence type="ECO:0000313" key="4">
    <source>
        <dbReference type="EMBL" id="GBE62796.1"/>
    </source>
</evidence>
<dbReference type="Pfam" id="PF23726">
    <property type="entry name" value="Beta-prop_RSE1_2nd"/>
    <property type="match status" value="1"/>
</dbReference>